<gene>
    <name evidence="2" type="ORF">MBEHAL_1220</name>
</gene>
<organism evidence="2 3">
    <name type="scientific">Halarchaeum acidiphilum MH1-52-1</name>
    <dbReference type="NCBI Taxonomy" id="1261545"/>
    <lineage>
        <taxon>Archaea</taxon>
        <taxon>Methanobacteriati</taxon>
        <taxon>Methanobacteriota</taxon>
        <taxon>Stenosarchaea group</taxon>
        <taxon>Halobacteria</taxon>
        <taxon>Halobacteriales</taxon>
        <taxon>Halobacteriaceae</taxon>
    </lineage>
</organism>
<reference evidence="2 3" key="1">
    <citation type="submission" date="2013-09" db="EMBL/GenBank/DDBJ databases">
        <title>Whole genome sequencing of Halarchaeum acidiphilum strain MH1-52-1.</title>
        <authorList>
            <person name="Shimane Y."/>
            <person name="Minegishi H."/>
            <person name="Nishi S."/>
            <person name="Echigo A."/>
            <person name="Shuto A."/>
            <person name="Konishi M."/>
            <person name="Ito T."/>
            <person name="Ohkuma M."/>
            <person name="Ohta Y."/>
            <person name="Nagano Y."/>
            <person name="Tsubouchi T."/>
            <person name="Mori K."/>
            <person name="Usui K."/>
            <person name="Kamekura M."/>
            <person name="Usami R."/>
            <person name="Takaki Y."/>
            <person name="Hatada Y."/>
        </authorList>
    </citation>
    <scope>NUCLEOTIDE SEQUENCE [LARGE SCALE GENOMIC DNA]</scope>
    <source>
        <strain evidence="2 3">JCM 16109</strain>
    </source>
</reference>
<dbReference type="Proteomes" id="UP000016986">
    <property type="component" value="Unassembled WGS sequence"/>
</dbReference>
<evidence type="ECO:0000313" key="3">
    <source>
        <dbReference type="Proteomes" id="UP000016986"/>
    </source>
</evidence>
<dbReference type="eggNOG" id="arCOG08985">
    <property type="taxonomic scope" value="Archaea"/>
</dbReference>
<dbReference type="AlphaFoldDB" id="U2YTX9"/>
<dbReference type="Pfam" id="PF14281">
    <property type="entry name" value="PDDEXK_4"/>
    <property type="match status" value="1"/>
</dbReference>
<feature type="compositionally biased region" description="Low complexity" evidence="1">
    <location>
        <begin position="239"/>
        <end position="256"/>
    </location>
</feature>
<evidence type="ECO:0000256" key="1">
    <source>
        <dbReference type="SAM" id="MobiDB-lite"/>
    </source>
</evidence>
<name>U2YTX9_9EURY</name>
<evidence type="ECO:0000313" key="2">
    <source>
        <dbReference type="EMBL" id="GAD52460.1"/>
    </source>
</evidence>
<feature type="region of interest" description="Disordered" evidence="1">
    <location>
        <begin position="230"/>
        <end position="256"/>
    </location>
</feature>
<keyword evidence="3" id="KW-1185">Reference proteome</keyword>
<comment type="caution">
    <text evidence="2">The sequence shown here is derived from an EMBL/GenBank/DDBJ whole genome shotgun (WGS) entry which is preliminary data.</text>
</comment>
<dbReference type="EMBL" id="BATA01000023">
    <property type="protein sequence ID" value="GAD52460.1"/>
    <property type="molecule type" value="Genomic_DNA"/>
</dbReference>
<sequence length="256" mass="29057">MEILGETGRERYWERYLSYFLDPTTPHDFGADLLNALLGAARPTAEVSIPTPVEPKNVRVTTQAQTATGPADILVYDPPSWFLCIELKIHASETNRQTVRYANASRIGDIETERYDRGEYVYLAPVSSGPPASERFTTLSWQTLVPYFESVLDSGTEYSERSRVQLSDFITTVRRELPMDDFTEFSDETRLYAEYADTIHSLTDAHEKDWRALYNNLVRTFYDDFDPLENSGSRRSRTRSATASSTSRGGTRSTTA</sequence>
<accession>U2YTX9</accession>
<dbReference type="InterPro" id="IPR029470">
    <property type="entry name" value="PDDEXK_4"/>
</dbReference>
<protein>
    <submittedName>
        <fullName evidence="2">Uncharacterized protein</fullName>
    </submittedName>
</protein>
<proteinExistence type="predicted"/>